<evidence type="ECO:0000256" key="4">
    <source>
        <dbReference type="ARBA" id="ARBA00023143"/>
    </source>
</evidence>
<comment type="similarity">
    <text evidence="2 5">Belongs to the FliE family.</text>
</comment>
<evidence type="ECO:0000313" key="8">
    <source>
        <dbReference type="Proteomes" id="UP000237222"/>
    </source>
</evidence>
<dbReference type="PANTHER" id="PTHR34653:SF1">
    <property type="entry name" value="FLAGELLAR HOOK-BASAL BODY COMPLEX PROTEIN FLIE"/>
    <property type="match status" value="1"/>
</dbReference>
<dbReference type="PANTHER" id="PTHR34653">
    <property type="match status" value="1"/>
</dbReference>
<sequence>MSDMKVDQILSQIRSLRDQTAIARPEGDVNSLGAINVGATPKVDFSSMLKQSIDAVNATQKNAGALAAAFERGDDDVSLTQVMVNLQKSDVSFKAMVEVRNKFVDAYQEVMRMSM</sequence>
<dbReference type="RefSeq" id="WP_103685305.1">
    <property type="nucleotide sequence ID" value="NZ_PQGG01000034.1"/>
</dbReference>
<evidence type="ECO:0000256" key="2">
    <source>
        <dbReference type="ARBA" id="ARBA00009272"/>
    </source>
</evidence>
<keyword evidence="6" id="KW-0966">Cell projection</keyword>
<dbReference type="EMBL" id="PQGG01000034">
    <property type="protein sequence ID" value="POP51856.1"/>
    <property type="molecule type" value="Genomic_DNA"/>
</dbReference>
<dbReference type="OrthoDB" id="8909229at2"/>
<reference evidence="6" key="1">
    <citation type="submission" date="2018-01" db="EMBL/GenBank/DDBJ databases">
        <authorList>
            <person name="Yu X.-D."/>
        </authorList>
    </citation>
    <scope>NUCLEOTIDE SEQUENCE</scope>
    <source>
        <strain evidence="6">ZX-21</strain>
    </source>
</reference>
<dbReference type="InterPro" id="IPR001624">
    <property type="entry name" value="FliE"/>
</dbReference>
<keyword evidence="4 5" id="KW-0975">Bacterial flagellum</keyword>
<dbReference type="GO" id="GO:0071973">
    <property type="term" value="P:bacterial-type flagellum-dependent cell motility"/>
    <property type="evidence" value="ECO:0007669"/>
    <property type="project" value="InterPro"/>
</dbReference>
<evidence type="ECO:0000313" key="7">
    <source>
        <dbReference type="EMBL" id="RNL64660.1"/>
    </source>
</evidence>
<protein>
    <recommendedName>
        <fullName evidence="3 5">Flagellar hook-basal body complex protein FliE</fullName>
    </recommendedName>
</protein>
<accession>A0A2S4HCX9</accession>
<keyword evidence="6" id="KW-0969">Cilium</keyword>
<dbReference type="GO" id="GO:0005198">
    <property type="term" value="F:structural molecule activity"/>
    <property type="evidence" value="ECO:0007669"/>
    <property type="project" value="UniProtKB-UniRule"/>
</dbReference>
<dbReference type="EMBL" id="RHGB01000007">
    <property type="protein sequence ID" value="RNL64660.1"/>
    <property type="molecule type" value="Genomic_DNA"/>
</dbReference>
<evidence type="ECO:0000256" key="3">
    <source>
        <dbReference type="ARBA" id="ARBA00018024"/>
    </source>
</evidence>
<evidence type="ECO:0000313" key="9">
    <source>
        <dbReference type="Proteomes" id="UP000274695"/>
    </source>
</evidence>
<gene>
    <name evidence="5 7" type="primary">fliE</name>
    <name evidence="6" type="ORF">C0068_15055</name>
    <name evidence="7" type="ORF">D0911_07790</name>
</gene>
<comment type="subcellular location">
    <subcellularLocation>
        <location evidence="1 5">Bacterial flagellum basal body</location>
    </subcellularLocation>
</comment>
<dbReference type="Pfam" id="PF02049">
    <property type="entry name" value="FliE"/>
    <property type="match status" value="1"/>
</dbReference>
<dbReference type="AlphaFoldDB" id="A0A2S4HCX9"/>
<evidence type="ECO:0000256" key="1">
    <source>
        <dbReference type="ARBA" id="ARBA00004117"/>
    </source>
</evidence>
<reference evidence="7 9" key="2">
    <citation type="submission" date="2018-10" db="EMBL/GenBank/DDBJ databases">
        <title>Draft genome sequence of Zhongshania sp. DSW25-10.</title>
        <authorList>
            <person name="Oh J."/>
        </authorList>
    </citation>
    <scope>NUCLEOTIDE SEQUENCE [LARGE SCALE GENOMIC DNA]</scope>
    <source>
        <strain evidence="7 9">DSW25-10</strain>
    </source>
</reference>
<evidence type="ECO:0000313" key="6">
    <source>
        <dbReference type="EMBL" id="POP51856.1"/>
    </source>
</evidence>
<keyword evidence="6" id="KW-0282">Flagellum</keyword>
<keyword evidence="9" id="KW-1185">Reference proteome</keyword>
<evidence type="ECO:0000256" key="5">
    <source>
        <dbReference type="HAMAP-Rule" id="MF_00724"/>
    </source>
</evidence>
<comment type="caution">
    <text evidence="6">The sequence shown here is derived from an EMBL/GenBank/DDBJ whole genome shotgun (WGS) entry which is preliminary data.</text>
</comment>
<dbReference type="GO" id="GO:0009425">
    <property type="term" value="C:bacterial-type flagellum basal body"/>
    <property type="evidence" value="ECO:0007669"/>
    <property type="project" value="UniProtKB-SubCell"/>
</dbReference>
<proteinExistence type="inferred from homology"/>
<dbReference type="Proteomes" id="UP000237222">
    <property type="component" value="Unassembled WGS sequence"/>
</dbReference>
<dbReference type="HAMAP" id="MF_00724">
    <property type="entry name" value="FliE"/>
    <property type="match status" value="1"/>
</dbReference>
<dbReference type="Proteomes" id="UP000274695">
    <property type="component" value="Unassembled WGS sequence"/>
</dbReference>
<dbReference type="PRINTS" id="PR01006">
    <property type="entry name" value="FLGHOOKFLIE"/>
</dbReference>
<dbReference type="GO" id="GO:0003774">
    <property type="term" value="F:cytoskeletal motor activity"/>
    <property type="evidence" value="ECO:0007669"/>
    <property type="project" value="InterPro"/>
</dbReference>
<name>A0A2S4HCX9_9GAMM</name>
<organism evidence="6 8">
    <name type="scientific">Zhongshania marina</name>
    <dbReference type="NCBI Taxonomy" id="2304603"/>
    <lineage>
        <taxon>Bacteria</taxon>
        <taxon>Pseudomonadati</taxon>
        <taxon>Pseudomonadota</taxon>
        <taxon>Gammaproteobacteria</taxon>
        <taxon>Cellvibrionales</taxon>
        <taxon>Spongiibacteraceae</taxon>
        <taxon>Zhongshania</taxon>
    </lineage>
</organism>
<dbReference type="NCBIfam" id="TIGR00205">
    <property type="entry name" value="fliE"/>
    <property type="match status" value="1"/>
</dbReference>